<comment type="caution">
    <text evidence="5">The sequence shown here is derived from an EMBL/GenBank/DDBJ whole genome shotgun (WGS) entry which is preliminary data.</text>
</comment>
<feature type="compositionally biased region" description="Gly residues" evidence="3">
    <location>
        <begin position="206"/>
        <end position="215"/>
    </location>
</feature>
<dbReference type="InterPro" id="IPR011990">
    <property type="entry name" value="TPR-like_helical_dom_sf"/>
</dbReference>
<keyword evidence="1" id="KW-0132">Cell division</keyword>
<evidence type="ECO:0000256" key="3">
    <source>
        <dbReference type="SAM" id="MobiDB-lite"/>
    </source>
</evidence>
<dbReference type="InterPro" id="IPR014162">
    <property type="entry name" value="CpoB_C"/>
</dbReference>
<dbReference type="Gene3D" id="1.20.5.110">
    <property type="match status" value="1"/>
</dbReference>
<organism evidence="5 6">
    <name type="scientific">Thiohalocapsa halophila</name>
    <dbReference type="NCBI Taxonomy" id="69359"/>
    <lineage>
        <taxon>Bacteria</taxon>
        <taxon>Pseudomonadati</taxon>
        <taxon>Pseudomonadota</taxon>
        <taxon>Gammaproteobacteria</taxon>
        <taxon>Chromatiales</taxon>
        <taxon>Chromatiaceae</taxon>
        <taxon>Thiohalocapsa</taxon>
    </lineage>
</organism>
<dbReference type="NCBIfam" id="TIGR02795">
    <property type="entry name" value="tol_pal_ybgF"/>
    <property type="match status" value="1"/>
</dbReference>
<comment type="similarity">
    <text evidence="1">Belongs to the CpoB family.</text>
</comment>
<protein>
    <recommendedName>
        <fullName evidence="1">Cell division coordinator CpoB</fullName>
    </recommendedName>
</protein>
<comment type="function">
    <text evidence="1">Mediates coordination of peptidoglycan synthesis and outer membrane constriction during cell division.</text>
</comment>
<feature type="compositionally biased region" description="Low complexity" evidence="3">
    <location>
        <begin position="163"/>
        <end position="194"/>
    </location>
</feature>
<dbReference type="InterPro" id="IPR034706">
    <property type="entry name" value="CpoB"/>
</dbReference>
<name>A0ABS1CRC1_9GAMM</name>
<reference evidence="5 6" key="1">
    <citation type="journal article" date="2020" name="Microorganisms">
        <title>Osmotic Adaptation and Compatible Solute Biosynthesis of Phototrophic Bacteria as Revealed from Genome Analyses.</title>
        <authorList>
            <person name="Imhoff J.F."/>
            <person name="Rahn T."/>
            <person name="Kunzel S."/>
            <person name="Keller A."/>
            <person name="Neulinger S.C."/>
        </authorList>
    </citation>
    <scope>NUCLEOTIDE SEQUENCE [LARGE SCALE GENOMIC DNA]</scope>
    <source>
        <strain evidence="5 6">DSM 6210</strain>
    </source>
</reference>
<proteinExistence type="inferred from homology"/>
<dbReference type="Gene3D" id="1.25.40.10">
    <property type="entry name" value="Tetratricopeptide repeat domain"/>
    <property type="match status" value="1"/>
</dbReference>
<keyword evidence="1" id="KW-0574">Periplasm</keyword>
<dbReference type="Pfam" id="PF13432">
    <property type="entry name" value="TPR_16"/>
    <property type="match status" value="1"/>
</dbReference>
<dbReference type="InterPro" id="IPR019734">
    <property type="entry name" value="TPR_rpt"/>
</dbReference>
<keyword evidence="6" id="KW-1185">Reference proteome</keyword>
<dbReference type="PROSITE" id="PS50005">
    <property type="entry name" value="TPR"/>
    <property type="match status" value="1"/>
</dbReference>
<keyword evidence="1" id="KW-0175">Coiled coil</keyword>
<evidence type="ECO:0000256" key="2">
    <source>
        <dbReference type="PROSITE-ProRule" id="PRU00339"/>
    </source>
</evidence>
<dbReference type="HAMAP" id="MF_02066">
    <property type="entry name" value="CpoB"/>
    <property type="match status" value="1"/>
</dbReference>
<keyword evidence="1" id="KW-0131">Cell cycle</keyword>
<evidence type="ECO:0000256" key="1">
    <source>
        <dbReference type="HAMAP-Rule" id="MF_02066"/>
    </source>
</evidence>
<dbReference type="Pfam" id="PF16331">
    <property type="entry name" value="TolA_bind_tri"/>
    <property type="match status" value="1"/>
</dbReference>
<dbReference type="EMBL" id="NRRV01000138">
    <property type="protein sequence ID" value="MBK1633896.1"/>
    <property type="molecule type" value="Genomic_DNA"/>
</dbReference>
<sequence>MARNAHSSDVAALNPSNAQAAARARLARRACGLLIAVALVVAAAAATAQVRRDDLLVQSPVPGAGDEPVSNAELARRLARLERMLNDQSLSDFVLQLQQLQQELQELRGQVELHQYHLRQVRPGLPQLGQSYAERTQSEQAAGDDPGAGAEGGIGSGTGTGTGELAASGAQGAEGTAQAQGQQAADGAEDAGAQVPVAPPPKTGVGALGGGGDAGGTLALPSPETLEGGEREAYRDAFELLKERDYAGAKKAFAGMLVRYPDGQFADNGVYWLGEIGYVTKDYPAALTHFNRLISDYPGSPKLPSAMLKLGYVYSDQQDLKQARSMLEAVVERFPDTTEGRLAQGRLEQMTREGG</sequence>
<feature type="compositionally biased region" description="Gly residues" evidence="3">
    <location>
        <begin position="149"/>
        <end position="162"/>
    </location>
</feature>
<feature type="coiled-coil region" evidence="1">
    <location>
        <begin position="71"/>
        <end position="117"/>
    </location>
</feature>
<accession>A0ABS1CRC1</accession>
<dbReference type="SUPFAM" id="SSF48452">
    <property type="entry name" value="TPR-like"/>
    <property type="match status" value="1"/>
</dbReference>
<feature type="repeat" description="TPR" evidence="2">
    <location>
        <begin position="304"/>
        <end position="337"/>
    </location>
</feature>
<feature type="region of interest" description="Disordered" evidence="3">
    <location>
        <begin position="134"/>
        <end position="229"/>
    </location>
</feature>
<dbReference type="Pfam" id="PF13174">
    <property type="entry name" value="TPR_6"/>
    <property type="match status" value="1"/>
</dbReference>
<comment type="subcellular location">
    <subcellularLocation>
        <location evidence="1">Periplasm</location>
    </subcellularLocation>
</comment>
<evidence type="ECO:0000313" key="5">
    <source>
        <dbReference type="EMBL" id="MBK1633896.1"/>
    </source>
</evidence>
<evidence type="ECO:0000313" key="6">
    <source>
        <dbReference type="Proteomes" id="UP000748752"/>
    </source>
</evidence>
<keyword evidence="2" id="KW-0802">TPR repeat</keyword>
<evidence type="ECO:0000259" key="4">
    <source>
        <dbReference type="Pfam" id="PF16331"/>
    </source>
</evidence>
<gene>
    <name evidence="5" type="primary">ygbF</name>
    <name evidence="1" type="synonym">cpoB</name>
    <name evidence="5" type="ORF">CKO31_24820</name>
</gene>
<feature type="domain" description="YbgF trimerisation" evidence="4">
    <location>
        <begin position="74"/>
        <end position="141"/>
    </location>
</feature>
<dbReference type="RefSeq" id="WP_200243449.1">
    <property type="nucleotide sequence ID" value="NZ_NRRV01000138.1"/>
</dbReference>
<dbReference type="Proteomes" id="UP000748752">
    <property type="component" value="Unassembled WGS sequence"/>
</dbReference>
<keyword evidence="1" id="KW-0732">Signal</keyword>
<dbReference type="InterPro" id="IPR032519">
    <property type="entry name" value="YbgF_tri"/>
</dbReference>